<evidence type="ECO:0000313" key="2">
    <source>
        <dbReference type="EMBL" id="KIK26926.1"/>
    </source>
</evidence>
<dbReference type="Proteomes" id="UP000054018">
    <property type="component" value="Unassembled WGS sequence"/>
</dbReference>
<dbReference type="HOGENOM" id="CLU_003703_13_3_1"/>
<dbReference type="AlphaFoldDB" id="A0A0C9ZCC7"/>
<feature type="domain" description="CxC2-like cysteine cluster KDZ transposase-associated" evidence="1">
    <location>
        <begin position="34"/>
        <end position="79"/>
    </location>
</feature>
<dbReference type="Pfam" id="PF18758">
    <property type="entry name" value="KDZ"/>
    <property type="match status" value="1"/>
</dbReference>
<organism evidence="2 3">
    <name type="scientific">Pisolithus microcarpus 441</name>
    <dbReference type="NCBI Taxonomy" id="765257"/>
    <lineage>
        <taxon>Eukaryota</taxon>
        <taxon>Fungi</taxon>
        <taxon>Dikarya</taxon>
        <taxon>Basidiomycota</taxon>
        <taxon>Agaricomycotina</taxon>
        <taxon>Agaricomycetes</taxon>
        <taxon>Agaricomycetidae</taxon>
        <taxon>Boletales</taxon>
        <taxon>Sclerodermatineae</taxon>
        <taxon>Pisolithaceae</taxon>
        <taxon>Pisolithus</taxon>
    </lineage>
</organism>
<reference evidence="2 3" key="1">
    <citation type="submission" date="2014-04" db="EMBL/GenBank/DDBJ databases">
        <authorList>
            <consortium name="DOE Joint Genome Institute"/>
            <person name="Kuo A."/>
            <person name="Kohler A."/>
            <person name="Costa M.D."/>
            <person name="Nagy L.G."/>
            <person name="Floudas D."/>
            <person name="Copeland A."/>
            <person name="Barry K.W."/>
            <person name="Cichocki N."/>
            <person name="Veneault-Fourrey C."/>
            <person name="LaButti K."/>
            <person name="Lindquist E.A."/>
            <person name="Lipzen A."/>
            <person name="Lundell T."/>
            <person name="Morin E."/>
            <person name="Murat C."/>
            <person name="Sun H."/>
            <person name="Tunlid A."/>
            <person name="Henrissat B."/>
            <person name="Grigoriev I.V."/>
            <person name="Hibbett D.S."/>
            <person name="Martin F."/>
            <person name="Nordberg H.P."/>
            <person name="Cantor M.N."/>
            <person name="Hua S.X."/>
        </authorList>
    </citation>
    <scope>NUCLEOTIDE SEQUENCE [LARGE SCALE GENOMIC DNA]</scope>
    <source>
        <strain evidence="2 3">441</strain>
    </source>
</reference>
<evidence type="ECO:0000259" key="1">
    <source>
        <dbReference type="Pfam" id="PF18803"/>
    </source>
</evidence>
<dbReference type="STRING" id="765257.A0A0C9ZCC7"/>
<sequence length="675" mass="75623">MELLYKACCLTTHKHLPLHKIKKWNGKFFDQVTLKQLGLMVQVSHQDMVCHCPGCSHMDFVIIDVNGIHVANVNFCSSCTRRVLDHFLQLIWLSKVSAYEYYGTLEHLTDTTGINLPKSWYHAFLHMIHQFCHTKLFKRAGRASEQDGISTTKPGGLAMVCPACPQPGMNLPDDWKNTEPSKKFLYSLIIAIDVSFWLKNCTCSSGDKDPGVHTGLAYFVANGPYNKHVLWFAMQEDSMAHAETKFATGLCATGVGLCLFAQHEFCYCNMDYIFFSAICPFLFLTVVISYDITCQWKLNLTQRIDQLPNHLHVPLTVVASSFMFGIPKFHVPAHAALCAIPHSLNLMPGAGCTDGKAVEHNWSEINCVTNSTKEMGCGAWHDTIDNHIGHCNFRKLVGLGHLLHNRLRAAVTWHSHHCAVLDKFNLAINSSQRETWMTMLTVWEADKSEPNPYITTQSFPTEAKVCSQLAADDKSVAARGKLSIHKMSPSGFIALGLSIEEIQRSLKLDVLNESQLGQRHACSADICAIESQLREAQCHDALAKLHNYLHTHAHFIKCQNTNIQGQRANTCTKTLIDNLSSKISKVIQRYQVAHAAILTLHELRLLQSEDICGPTASASVSKSQHKALRHGLGEGYQMTSWIWASLCVEWAKACAHAACWSEEVKLLEEEMWHTN</sequence>
<dbReference type="InterPro" id="IPR040521">
    <property type="entry name" value="KDZ"/>
</dbReference>
<dbReference type="Pfam" id="PF18803">
    <property type="entry name" value="CxC2"/>
    <property type="match status" value="1"/>
</dbReference>
<accession>A0A0C9ZCC7</accession>
<proteinExistence type="predicted"/>
<dbReference type="OrthoDB" id="2804062at2759"/>
<gene>
    <name evidence="2" type="ORF">PISMIDRAFT_28289</name>
</gene>
<dbReference type="EMBL" id="KN833699">
    <property type="protein sequence ID" value="KIK26926.1"/>
    <property type="molecule type" value="Genomic_DNA"/>
</dbReference>
<name>A0A0C9ZCC7_9AGAM</name>
<reference evidence="3" key="2">
    <citation type="submission" date="2015-01" db="EMBL/GenBank/DDBJ databases">
        <title>Evolutionary Origins and Diversification of the Mycorrhizal Mutualists.</title>
        <authorList>
            <consortium name="DOE Joint Genome Institute"/>
            <consortium name="Mycorrhizal Genomics Consortium"/>
            <person name="Kohler A."/>
            <person name="Kuo A."/>
            <person name="Nagy L.G."/>
            <person name="Floudas D."/>
            <person name="Copeland A."/>
            <person name="Barry K.W."/>
            <person name="Cichocki N."/>
            <person name="Veneault-Fourrey C."/>
            <person name="LaButti K."/>
            <person name="Lindquist E.A."/>
            <person name="Lipzen A."/>
            <person name="Lundell T."/>
            <person name="Morin E."/>
            <person name="Murat C."/>
            <person name="Riley R."/>
            <person name="Ohm R."/>
            <person name="Sun H."/>
            <person name="Tunlid A."/>
            <person name="Henrissat B."/>
            <person name="Grigoriev I.V."/>
            <person name="Hibbett D.S."/>
            <person name="Martin F."/>
        </authorList>
    </citation>
    <scope>NUCLEOTIDE SEQUENCE [LARGE SCALE GENOMIC DNA]</scope>
    <source>
        <strain evidence="3">441</strain>
    </source>
</reference>
<evidence type="ECO:0000313" key="3">
    <source>
        <dbReference type="Proteomes" id="UP000054018"/>
    </source>
</evidence>
<protein>
    <recommendedName>
        <fullName evidence="1">CxC2-like cysteine cluster KDZ transposase-associated domain-containing protein</fullName>
    </recommendedName>
</protein>
<dbReference type="InterPro" id="IPR041457">
    <property type="entry name" value="CxC2_KDZ-assoc"/>
</dbReference>
<keyword evidence="3" id="KW-1185">Reference proteome</keyword>